<dbReference type="InterPro" id="IPR036908">
    <property type="entry name" value="RlpA-like_sf"/>
</dbReference>
<dbReference type="GeneID" id="54478140"/>
<evidence type="ECO:0000256" key="3">
    <source>
        <dbReference type="ARBA" id="ARBA00022525"/>
    </source>
</evidence>
<accession>A0A6A6PVT1</accession>
<feature type="chain" id="PRO_5025453433" evidence="4">
    <location>
        <begin position="19"/>
        <end position="148"/>
    </location>
</feature>
<evidence type="ECO:0000256" key="2">
    <source>
        <dbReference type="ARBA" id="ARBA00010421"/>
    </source>
</evidence>
<dbReference type="Pfam" id="PF07249">
    <property type="entry name" value="Cerato-platanin"/>
    <property type="match status" value="1"/>
</dbReference>
<sequence length="148" mass="15865">MKIITATLLAHTVALVSAAQVAVRYDNTYDNPSNSLTKVACSDGEHGLIYGFNTLADIPSEVASISTISGWNSAVCGQCYSLEFEGRKIHFLGIDSKPDGVDLSERAMDRLTSDRATQLGWVMADLQMVESELCGMGGRGKRAVGFEA</sequence>
<dbReference type="CDD" id="cd22778">
    <property type="entry name" value="DPBB_CEPL-like"/>
    <property type="match status" value="1"/>
</dbReference>
<dbReference type="InterPro" id="IPR010829">
    <property type="entry name" value="Cerato-platanin"/>
</dbReference>
<feature type="signal peptide" evidence="4">
    <location>
        <begin position="1"/>
        <end position="18"/>
    </location>
</feature>
<dbReference type="Proteomes" id="UP000799767">
    <property type="component" value="Unassembled WGS sequence"/>
</dbReference>
<dbReference type="GO" id="GO:0005576">
    <property type="term" value="C:extracellular region"/>
    <property type="evidence" value="ECO:0007669"/>
    <property type="project" value="UniProtKB-SubCell"/>
</dbReference>
<dbReference type="RefSeq" id="XP_033589967.1">
    <property type="nucleotide sequence ID" value="XM_033737138.1"/>
</dbReference>
<keyword evidence="6" id="KW-1185">Reference proteome</keyword>
<keyword evidence="4" id="KW-0732">Signal</keyword>
<evidence type="ECO:0000256" key="4">
    <source>
        <dbReference type="SAM" id="SignalP"/>
    </source>
</evidence>
<comment type="similarity">
    <text evidence="2">Belongs to the cerato-platanin family.</text>
</comment>
<dbReference type="Gene3D" id="2.40.40.10">
    <property type="entry name" value="RlpA-like domain"/>
    <property type="match status" value="1"/>
</dbReference>
<gene>
    <name evidence="5" type="ORF">BDY17DRAFT_324138</name>
</gene>
<name>A0A6A6PVT1_9PEZI</name>
<dbReference type="SUPFAM" id="SSF50685">
    <property type="entry name" value="Barwin-like endoglucanases"/>
    <property type="match status" value="1"/>
</dbReference>
<organism evidence="5 6">
    <name type="scientific">Neohortaea acidophila</name>
    <dbReference type="NCBI Taxonomy" id="245834"/>
    <lineage>
        <taxon>Eukaryota</taxon>
        <taxon>Fungi</taxon>
        <taxon>Dikarya</taxon>
        <taxon>Ascomycota</taxon>
        <taxon>Pezizomycotina</taxon>
        <taxon>Dothideomycetes</taxon>
        <taxon>Dothideomycetidae</taxon>
        <taxon>Mycosphaerellales</taxon>
        <taxon>Teratosphaeriaceae</taxon>
        <taxon>Neohortaea</taxon>
    </lineage>
</organism>
<keyword evidence="3" id="KW-0964">Secreted</keyword>
<protein>
    <submittedName>
        <fullName evidence="5">SnodProt1</fullName>
    </submittedName>
</protein>
<evidence type="ECO:0000313" key="6">
    <source>
        <dbReference type="Proteomes" id="UP000799767"/>
    </source>
</evidence>
<dbReference type="EMBL" id="MU001635">
    <property type="protein sequence ID" value="KAF2483397.1"/>
    <property type="molecule type" value="Genomic_DNA"/>
</dbReference>
<dbReference type="OrthoDB" id="4898945at2759"/>
<dbReference type="AlphaFoldDB" id="A0A6A6PVT1"/>
<evidence type="ECO:0000256" key="1">
    <source>
        <dbReference type="ARBA" id="ARBA00004613"/>
    </source>
</evidence>
<proteinExistence type="inferred from homology"/>
<reference evidence="5" key="1">
    <citation type="journal article" date="2020" name="Stud. Mycol.">
        <title>101 Dothideomycetes genomes: a test case for predicting lifestyles and emergence of pathogens.</title>
        <authorList>
            <person name="Haridas S."/>
            <person name="Albert R."/>
            <person name="Binder M."/>
            <person name="Bloem J."/>
            <person name="Labutti K."/>
            <person name="Salamov A."/>
            <person name="Andreopoulos B."/>
            <person name="Baker S."/>
            <person name="Barry K."/>
            <person name="Bills G."/>
            <person name="Bluhm B."/>
            <person name="Cannon C."/>
            <person name="Castanera R."/>
            <person name="Culley D."/>
            <person name="Daum C."/>
            <person name="Ezra D."/>
            <person name="Gonzalez J."/>
            <person name="Henrissat B."/>
            <person name="Kuo A."/>
            <person name="Liang C."/>
            <person name="Lipzen A."/>
            <person name="Lutzoni F."/>
            <person name="Magnuson J."/>
            <person name="Mondo S."/>
            <person name="Nolan M."/>
            <person name="Ohm R."/>
            <person name="Pangilinan J."/>
            <person name="Park H.-J."/>
            <person name="Ramirez L."/>
            <person name="Alfaro M."/>
            <person name="Sun H."/>
            <person name="Tritt A."/>
            <person name="Yoshinaga Y."/>
            <person name="Zwiers L.-H."/>
            <person name="Turgeon B."/>
            <person name="Goodwin S."/>
            <person name="Spatafora J."/>
            <person name="Crous P."/>
            <person name="Grigoriev I."/>
        </authorList>
    </citation>
    <scope>NUCLEOTIDE SEQUENCE</scope>
    <source>
        <strain evidence="5">CBS 113389</strain>
    </source>
</reference>
<comment type="subcellular location">
    <subcellularLocation>
        <location evidence="1">Secreted</location>
    </subcellularLocation>
</comment>
<evidence type="ECO:0000313" key="5">
    <source>
        <dbReference type="EMBL" id="KAF2483397.1"/>
    </source>
</evidence>